<dbReference type="Proteomes" id="UP000546324">
    <property type="component" value="Unassembled WGS sequence"/>
</dbReference>
<protein>
    <submittedName>
        <fullName evidence="2">Uncharacterized protein</fullName>
    </submittedName>
</protein>
<evidence type="ECO:0000256" key="1">
    <source>
        <dbReference type="SAM" id="MobiDB-lite"/>
    </source>
</evidence>
<gene>
    <name evidence="2" type="ORF">BKA00_006274</name>
</gene>
<keyword evidence="3" id="KW-1185">Reference proteome</keyword>
<proteinExistence type="predicted"/>
<sequence length="100" mass="10905">MNGERPPRVLLVAMDPDRKRKNVIRLAAHFLDEGAHVDVLTAERRGWTSGPGCTGSTRRRPGIPCRGWSAPSSSGRRGSWCVRWHGSVVPARCWNGCGAG</sequence>
<evidence type="ECO:0000313" key="3">
    <source>
        <dbReference type="Proteomes" id="UP000546324"/>
    </source>
</evidence>
<name>A0A7X0L299_9ACTN</name>
<evidence type="ECO:0000313" key="2">
    <source>
        <dbReference type="EMBL" id="MBB6399360.1"/>
    </source>
</evidence>
<feature type="region of interest" description="Disordered" evidence="1">
    <location>
        <begin position="48"/>
        <end position="77"/>
    </location>
</feature>
<dbReference type="AlphaFoldDB" id="A0A7X0L299"/>
<dbReference type="RefSeq" id="WP_185031189.1">
    <property type="nucleotide sequence ID" value="NZ_JACHMQ010000001.1"/>
</dbReference>
<organism evidence="2 3">
    <name type="scientific">Actinomadura coerulea</name>
    <dbReference type="NCBI Taxonomy" id="46159"/>
    <lineage>
        <taxon>Bacteria</taxon>
        <taxon>Bacillati</taxon>
        <taxon>Actinomycetota</taxon>
        <taxon>Actinomycetes</taxon>
        <taxon>Streptosporangiales</taxon>
        <taxon>Thermomonosporaceae</taxon>
        <taxon>Actinomadura</taxon>
    </lineage>
</organism>
<comment type="caution">
    <text evidence="2">The sequence shown here is derived from an EMBL/GenBank/DDBJ whole genome shotgun (WGS) entry which is preliminary data.</text>
</comment>
<accession>A0A7X0L299</accession>
<reference evidence="2 3" key="1">
    <citation type="submission" date="2020-08" db="EMBL/GenBank/DDBJ databases">
        <title>Sequencing the genomes of 1000 actinobacteria strains.</title>
        <authorList>
            <person name="Klenk H.-P."/>
        </authorList>
    </citation>
    <scope>NUCLEOTIDE SEQUENCE [LARGE SCALE GENOMIC DNA]</scope>
    <source>
        <strain evidence="2 3">DSM 43675</strain>
    </source>
</reference>
<dbReference type="EMBL" id="JACHMQ010000001">
    <property type="protein sequence ID" value="MBB6399360.1"/>
    <property type="molecule type" value="Genomic_DNA"/>
</dbReference>